<dbReference type="OrthoDB" id="9780660at2"/>
<dbReference type="InterPro" id="IPR050270">
    <property type="entry name" value="DegV_domain_contain"/>
</dbReference>
<dbReference type="GO" id="GO:0008289">
    <property type="term" value="F:lipid binding"/>
    <property type="evidence" value="ECO:0007669"/>
    <property type="project" value="UniProtKB-KW"/>
</dbReference>
<dbReference type="Proteomes" id="UP000050514">
    <property type="component" value="Unassembled WGS sequence"/>
</dbReference>
<dbReference type="Gene3D" id="3.40.50.10170">
    <property type="match status" value="1"/>
</dbReference>
<dbReference type="PANTHER" id="PTHR33434:SF2">
    <property type="entry name" value="FATTY ACID-BINDING PROTEIN TM_1468"/>
    <property type="match status" value="1"/>
</dbReference>
<proteinExistence type="predicted"/>
<evidence type="ECO:0000313" key="2">
    <source>
        <dbReference type="EMBL" id="KPL73674.1"/>
    </source>
</evidence>
<gene>
    <name evidence="2" type="ORF">AC812_15015</name>
</gene>
<dbReference type="STRING" id="360411.AC812_15015"/>
<dbReference type="EMBL" id="LGHJ01000020">
    <property type="protein sequence ID" value="KPL73674.1"/>
    <property type="molecule type" value="Genomic_DNA"/>
</dbReference>
<reference evidence="2 3" key="1">
    <citation type="submission" date="2015-07" db="EMBL/GenBank/DDBJ databases">
        <title>Draft genome of Bellilinea caldifistulae DSM 17877.</title>
        <authorList>
            <person name="Hemp J."/>
            <person name="Ward L.M."/>
            <person name="Pace L.A."/>
            <person name="Fischer W.W."/>
        </authorList>
    </citation>
    <scope>NUCLEOTIDE SEQUENCE [LARGE SCALE GENOMIC DNA]</scope>
    <source>
        <strain evidence="2 3">GOMI-1</strain>
    </source>
</reference>
<dbReference type="NCBIfam" id="TIGR00762">
    <property type="entry name" value="DegV"/>
    <property type="match status" value="1"/>
</dbReference>
<dbReference type="PANTHER" id="PTHR33434">
    <property type="entry name" value="DEGV DOMAIN-CONTAINING PROTEIN DR_1986-RELATED"/>
    <property type="match status" value="1"/>
</dbReference>
<name>A0A0N8GLX0_9CHLR</name>
<evidence type="ECO:0000313" key="3">
    <source>
        <dbReference type="Proteomes" id="UP000050514"/>
    </source>
</evidence>
<dbReference type="AlphaFoldDB" id="A0A0N8GLX0"/>
<dbReference type="PATRIC" id="fig|360411.5.peg.820"/>
<dbReference type="RefSeq" id="WP_061915204.1">
    <property type="nucleotide sequence ID" value="NZ_DF967971.1"/>
</dbReference>
<sequence length="285" mass="31249">MRNVIVITDSSAYLPPFQTDSLPVEVIPLYLTWEGKSYADGIDLNPEDFFRRLASSSEMPRTSQIPLQTFLNVYRRWLEKGYDILSIHISGKVSGTVAAAIQAARELASEKIRVFDSLTGAAAMAFQVVEAARAAAQGATLAECERIARKIREASHTYFIPGTLEFLHRGGRIGGAAALVGSALKIHPILETRNGVIESCEKVRTMSRAMQRMVELMERKVGKCSRIIAASLYADIPELAETLLNLVKDRLGNRLQQTWYSTISPVIGAHIGPGAVGMAFACHED</sequence>
<dbReference type="SUPFAM" id="SSF82549">
    <property type="entry name" value="DAK1/DegV-like"/>
    <property type="match status" value="1"/>
</dbReference>
<keyword evidence="3" id="KW-1185">Reference proteome</keyword>
<dbReference type="InterPro" id="IPR043168">
    <property type="entry name" value="DegV_C"/>
</dbReference>
<comment type="caution">
    <text evidence="2">The sequence shown here is derived from an EMBL/GenBank/DDBJ whole genome shotgun (WGS) entry which is preliminary data.</text>
</comment>
<dbReference type="Pfam" id="PF02645">
    <property type="entry name" value="DegV"/>
    <property type="match status" value="1"/>
</dbReference>
<evidence type="ECO:0000256" key="1">
    <source>
        <dbReference type="ARBA" id="ARBA00023121"/>
    </source>
</evidence>
<dbReference type="Gene3D" id="3.30.1180.10">
    <property type="match status" value="1"/>
</dbReference>
<organism evidence="2 3">
    <name type="scientific">Bellilinea caldifistulae</name>
    <dbReference type="NCBI Taxonomy" id="360411"/>
    <lineage>
        <taxon>Bacteria</taxon>
        <taxon>Bacillati</taxon>
        <taxon>Chloroflexota</taxon>
        <taxon>Anaerolineae</taxon>
        <taxon>Anaerolineales</taxon>
        <taxon>Anaerolineaceae</taxon>
        <taxon>Bellilinea</taxon>
    </lineage>
</organism>
<evidence type="ECO:0008006" key="4">
    <source>
        <dbReference type="Google" id="ProtNLM"/>
    </source>
</evidence>
<dbReference type="PROSITE" id="PS51482">
    <property type="entry name" value="DEGV"/>
    <property type="match status" value="1"/>
</dbReference>
<protein>
    <recommendedName>
        <fullName evidence="4">DegV family protein</fullName>
    </recommendedName>
</protein>
<accession>A0A0N8GLX0</accession>
<keyword evidence="1" id="KW-0446">Lipid-binding</keyword>
<dbReference type="InterPro" id="IPR003797">
    <property type="entry name" value="DegV"/>
</dbReference>